<dbReference type="GO" id="GO:0003824">
    <property type="term" value="F:catalytic activity"/>
    <property type="evidence" value="ECO:0007669"/>
    <property type="project" value="InterPro"/>
</dbReference>
<accession>A0AAE0ERC6</accession>
<dbReference type="PANTHER" id="PTHR14859">
    <property type="entry name" value="CALCOFLUOR WHITE HYPERSENSITIVE PROTEIN PRECURSOR"/>
    <property type="match status" value="1"/>
</dbReference>
<sequence>MFFDVLTKLQRSLGTMRILGDVLRTVTLFLSVLSGSFAELGQEDTGFGAATDASLFKAAVFDTEDQGRHHNNTIKVMSYNIQNFDSGAPWASRKHLVAQVIRDEEPAVVAVQEVRTRDGRSQALELAELLSPKYALLRDTAMEYEDGSTEGLALYTTLPIRLHHSTSLGSSYLDLNERVCQHAALALPTGGVLDVFHTHLSYDRSTQVASLERLMDCLSLHREGSVQLLLGDLNTHSDYRLVAEVLTGLHGEIPGGPFTDLWEAVHSSNTSKDPDFGLTFSTSKLITRCDYIMARGSFTPILAKTLGDVSLTDDGGSIIAASDHLALLVEIALS</sequence>
<evidence type="ECO:0000313" key="2">
    <source>
        <dbReference type="EMBL" id="KAK3237771.1"/>
    </source>
</evidence>
<reference evidence="2 3" key="1">
    <citation type="journal article" date="2015" name="Genome Biol. Evol.">
        <title>Comparative Genomics of a Bacterivorous Green Alga Reveals Evolutionary Causalities and Consequences of Phago-Mixotrophic Mode of Nutrition.</title>
        <authorList>
            <person name="Burns J.A."/>
            <person name="Paasch A."/>
            <person name="Narechania A."/>
            <person name="Kim E."/>
        </authorList>
    </citation>
    <scope>NUCLEOTIDE SEQUENCE [LARGE SCALE GENOMIC DNA]</scope>
    <source>
        <strain evidence="2 3">PLY_AMNH</strain>
    </source>
</reference>
<dbReference type="GO" id="GO:0016020">
    <property type="term" value="C:membrane"/>
    <property type="evidence" value="ECO:0007669"/>
    <property type="project" value="GOC"/>
</dbReference>
<dbReference type="PANTHER" id="PTHR14859:SF16">
    <property type="entry name" value="ENDONUCLEASE_EXONUCLEASE_PHOSPHATASE DOMAIN-CONTAINING PROTEIN"/>
    <property type="match status" value="1"/>
</dbReference>
<dbReference type="EMBL" id="LGRX02034452">
    <property type="protein sequence ID" value="KAK3237771.1"/>
    <property type="molecule type" value="Genomic_DNA"/>
</dbReference>
<dbReference type="Gene3D" id="3.60.10.10">
    <property type="entry name" value="Endonuclease/exonuclease/phosphatase"/>
    <property type="match status" value="1"/>
</dbReference>
<dbReference type="InterPro" id="IPR005135">
    <property type="entry name" value="Endo/exonuclease/phosphatase"/>
</dbReference>
<name>A0AAE0ERC6_9CHLO</name>
<dbReference type="InterPro" id="IPR036691">
    <property type="entry name" value="Endo/exonu/phosph_ase_sf"/>
</dbReference>
<comment type="caution">
    <text evidence="2">The sequence shown here is derived from an EMBL/GenBank/DDBJ whole genome shotgun (WGS) entry which is preliminary data.</text>
</comment>
<evidence type="ECO:0000259" key="1">
    <source>
        <dbReference type="Pfam" id="PF03372"/>
    </source>
</evidence>
<dbReference type="Pfam" id="PF03372">
    <property type="entry name" value="Exo_endo_phos"/>
    <property type="match status" value="1"/>
</dbReference>
<dbReference type="Proteomes" id="UP001190700">
    <property type="component" value="Unassembled WGS sequence"/>
</dbReference>
<organism evidence="2 3">
    <name type="scientific">Cymbomonas tetramitiformis</name>
    <dbReference type="NCBI Taxonomy" id="36881"/>
    <lineage>
        <taxon>Eukaryota</taxon>
        <taxon>Viridiplantae</taxon>
        <taxon>Chlorophyta</taxon>
        <taxon>Pyramimonadophyceae</taxon>
        <taxon>Pyramimonadales</taxon>
        <taxon>Pyramimonadaceae</taxon>
        <taxon>Cymbomonas</taxon>
    </lineage>
</organism>
<evidence type="ECO:0000313" key="3">
    <source>
        <dbReference type="Proteomes" id="UP001190700"/>
    </source>
</evidence>
<protein>
    <recommendedName>
        <fullName evidence="1">Endonuclease/exonuclease/phosphatase domain-containing protein</fullName>
    </recommendedName>
</protein>
<dbReference type="InterPro" id="IPR051916">
    <property type="entry name" value="GPI-anchor_lipid_remodeler"/>
</dbReference>
<dbReference type="GO" id="GO:0005783">
    <property type="term" value="C:endoplasmic reticulum"/>
    <property type="evidence" value="ECO:0007669"/>
    <property type="project" value="TreeGrafter"/>
</dbReference>
<keyword evidence="3" id="KW-1185">Reference proteome</keyword>
<dbReference type="GO" id="GO:0006506">
    <property type="term" value="P:GPI anchor biosynthetic process"/>
    <property type="evidence" value="ECO:0007669"/>
    <property type="project" value="TreeGrafter"/>
</dbReference>
<dbReference type="SUPFAM" id="SSF56219">
    <property type="entry name" value="DNase I-like"/>
    <property type="match status" value="1"/>
</dbReference>
<dbReference type="AlphaFoldDB" id="A0AAE0ERC6"/>
<feature type="domain" description="Endonuclease/exonuclease/phosphatase" evidence="1">
    <location>
        <begin position="77"/>
        <end position="324"/>
    </location>
</feature>
<gene>
    <name evidence="2" type="ORF">CYMTET_52172</name>
</gene>
<proteinExistence type="predicted"/>